<name>A0A7J4IUV3_9ARCH</name>
<organism evidence="2 3">
    <name type="scientific">Candidatus Iainarchaeum sp</name>
    <dbReference type="NCBI Taxonomy" id="3101447"/>
    <lineage>
        <taxon>Archaea</taxon>
        <taxon>Candidatus Iainarchaeota</taxon>
        <taxon>Candidatus Iainarchaeia</taxon>
        <taxon>Candidatus Iainarchaeales</taxon>
        <taxon>Candidatus Iainarchaeaceae</taxon>
        <taxon>Candidatus Iainarchaeum</taxon>
    </lineage>
</organism>
<gene>
    <name evidence="2" type="ORF">HA237_04355</name>
</gene>
<dbReference type="InterPro" id="IPR007280">
    <property type="entry name" value="Peptidase_C_arc/bac"/>
</dbReference>
<feature type="domain" description="Peptidase C-terminal archaeal/bacterial" evidence="1">
    <location>
        <begin position="165"/>
        <end position="231"/>
    </location>
</feature>
<dbReference type="SUPFAM" id="SSF89260">
    <property type="entry name" value="Collagen-binding domain"/>
    <property type="match status" value="1"/>
</dbReference>
<dbReference type="AlphaFoldDB" id="A0A7J4IUV3"/>
<evidence type="ECO:0000259" key="1">
    <source>
        <dbReference type="Pfam" id="PF04151"/>
    </source>
</evidence>
<dbReference type="Pfam" id="PF04151">
    <property type="entry name" value="PPC"/>
    <property type="match status" value="1"/>
</dbReference>
<sequence length="537" mass="58071">MYINPSTLTVNVTSYSDSVENDYLGNIQWETVGSIRETGVYISYKSDKSDATKIIAPLNRFNKYAAILAPKYCLGSLMYARAYIIGTNGVTKYSDWKNISLAEYCAVSASAKSTDIPLYDQKEESPADAITKAISTTGCSTAPYLGSLSCSTSKSTSSSLSSGATKWHKVYASSLGTLTTTLTGPSGTDFDLYVYNSCGSSWICRPYTSSSNETCTINASAGSYYYLGVNSYSGSGNYSLNSSLACANVCSNTSQTCSDAILPFDIREVDLAGLGWSGIKFFTIGSCLDDGWLTVWCAFDVGSTAVIIVPGTEITGADFAAIGTKLAKLAKSNKLLVEIGTTTKLSQTVRKIELTVNGIKYSVAGSKITRGVELGIMQVDFIVGEIRTSFKYLSEWLLKYGDTAITRLKGLGATNYMLEVVVKKGGNLDLTYRVTKRADVVGVVWLEEGTSEWGWKHIVLGNHHTDIQKVFGLTNSDAAVKDLINEAAKSGIRSSTDAYKITIKKYSPYYGKDYYLRVINKDLSDTAIKTAYPSPIP</sequence>
<dbReference type="Proteomes" id="UP000577419">
    <property type="component" value="Unassembled WGS sequence"/>
</dbReference>
<evidence type="ECO:0000313" key="3">
    <source>
        <dbReference type="Proteomes" id="UP000577419"/>
    </source>
</evidence>
<dbReference type="Gene3D" id="2.60.120.380">
    <property type="match status" value="1"/>
</dbReference>
<accession>A0A7J4IUV3</accession>
<reference evidence="3" key="1">
    <citation type="journal article" date="2020" name="bioRxiv">
        <title>A rank-normalized archaeal taxonomy based on genome phylogeny resolves widespread incomplete and uneven classifications.</title>
        <authorList>
            <person name="Rinke C."/>
            <person name="Chuvochina M."/>
            <person name="Mussig A.J."/>
            <person name="Chaumeil P.-A."/>
            <person name="Waite D.W."/>
            <person name="Whitman W.B."/>
            <person name="Parks D.H."/>
            <person name="Hugenholtz P."/>
        </authorList>
    </citation>
    <scope>NUCLEOTIDE SEQUENCE [LARGE SCALE GENOMIC DNA]</scope>
</reference>
<proteinExistence type="predicted"/>
<protein>
    <recommendedName>
        <fullName evidence="1">Peptidase C-terminal archaeal/bacterial domain-containing protein</fullName>
    </recommendedName>
</protein>
<comment type="caution">
    <text evidence="2">The sequence shown here is derived from an EMBL/GenBank/DDBJ whole genome shotgun (WGS) entry which is preliminary data.</text>
</comment>
<dbReference type="EMBL" id="DUFG01000021">
    <property type="protein sequence ID" value="HIH08574.1"/>
    <property type="molecule type" value="Genomic_DNA"/>
</dbReference>
<evidence type="ECO:0000313" key="2">
    <source>
        <dbReference type="EMBL" id="HIH08574.1"/>
    </source>
</evidence>